<gene>
    <name evidence="2" type="ORF">OSTQU699_LOCUS4901</name>
</gene>
<dbReference type="InterPro" id="IPR055343">
    <property type="entry name" value="CREG_beta-barrel"/>
</dbReference>
<organism evidence="2 3">
    <name type="scientific">Ostreobium quekettii</name>
    <dbReference type="NCBI Taxonomy" id="121088"/>
    <lineage>
        <taxon>Eukaryota</taxon>
        <taxon>Viridiplantae</taxon>
        <taxon>Chlorophyta</taxon>
        <taxon>core chlorophytes</taxon>
        <taxon>Ulvophyceae</taxon>
        <taxon>TCBD clade</taxon>
        <taxon>Bryopsidales</taxon>
        <taxon>Ostreobineae</taxon>
        <taxon>Ostreobiaceae</taxon>
        <taxon>Ostreobium</taxon>
    </lineage>
</organism>
<dbReference type="Pfam" id="PF13883">
    <property type="entry name" value="CREG_beta-barrel"/>
    <property type="match status" value="1"/>
</dbReference>
<dbReference type="SUPFAM" id="SSF50475">
    <property type="entry name" value="FMN-binding split barrel"/>
    <property type="match status" value="1"/>
</dbReference>
<dbReference type="PANTHER" id="PTHR13343">
    <property type="entry name" value="CREG1 PROTEIN"/>
    <property type="match status" value="1"/>
</dbReference>
<dbReference type="OrthoDB" id="46836at2759"/>
<proteinExistence type="predicted"/>
<evidence type="ECO:0000313" key="3">
    <source>
        <dbReference type="Proteomes" id="UP000708148"/>
    </source>
</evidence>
<protein>
    <recommendedName>
        <fullName evidence="1">CREG-like beta-barrel domain-containing protein</fullName>
    </recommendedName>
</protein>
<evidence type="ECO:0000259" key="1">
    <source>
        <dbReference type="Pfam" id="PF13883"/>
    </source>
</evidence>
<reference evidence="2" key="1">
    <citation type="submission" date="2020-12" db="EMBL/GenBank/DDBJ databases">
        <authorList>
            <person name="Iha C."/>
        </authorList>
    </citation>
    <scope>NUCLEOTIDE SEQUENCE</scope>
</reference>
<dbReference type="EMBL" id="CAJHUC010001048">
    <property type="protein sequence ID" value="CAD7699542.1"/>
    <property type="molecule type" value="Genomic_DNA"/>
</dbReference>
<dbReference type="Gene3D" id="2.30.110.10">
    <property type="entry name" value="Electron Transport, Fmn-binding Protein, Chain A"/>
    <property type="match status" value="1"/>
</dbReference>
<feature type="domain" description="CREG-like beta-barrel" evidence="1">
    <location>
        <begin position="7"/>
        <end position="108"/>
    </location>
</feature>
<keyword evidence="3" id="KW-1185">Reference proteome</keyword>
<dbReference type="Proteomes" id="UP000708148">
    <property type="component" value="Unassembled WGS sequence"/>
</dbReference>
<dbReference type="GO" id="GO:0005737">
    <property type="term" value="C:cytoplasm"/>
    <property type="evidence" value="ECO:0007669"/>
    <property type="project" value="UniProtKB-ARBA"/>
</dbReference>
<sequence length="124" mass="13611">MPNYAVTADIQTHENVTVTLSEAAINGHCTYSSGAEYPLCVQTSLTGPLRPVPDDQVEEARALLFARFPAMANWPRDHGFQPFEVHIEHITVQDFFGGDVDVSPSDYFAVKPSDFVGRPLVSST</sequence>
<dbReference type="AlphaFoldDB" id="A0A8S1IWM7"/>
<dbReference type="InterPro" id="IPR012349">
    <property type="entry name" value="Split_barrel_FMN-bd"/>
</dbReference>
<name>A0A8S1IWM7_9CHLO</name>
<comment type="caution">
    <text evidence="2">The sequence shown here is derived from an EMBL/GenBank/DDBJ whole genome shotgun (WGS) entry which is preliminary data.</text>
</comment>
<accession>A0A8S1IWM7</accession>
<evidence type="ECO:0000313" key="2">
    <source>
        <dbReference type="EMBL" id="CAD7699542.1"/>
    </source>
</evidence>
<dbReference type="PANTHER" id="PTHR13343:SF17">
    <property type="entry name" value="CELLULAR REPRESSOR OF E1A-STIMULATED GENES, ISOFORM A"/>
    <property type="match status" value="1"/>
</dbReference>